<evidence type="ECO:0000313" key="3">
    <source>
        <dbReference type="Proteomes" id="UP000765509"/>
    </source>
</evidence>
<name>A0A9Q3HWM7_9BASI</name>
<reference evidence="2" key="1">
    <citation type="submission" date="2021-03" db="EMBL/GenBank/DDBJ databases">
        <title>Draft genome sequence of rust myrtle Austropuccinia psidii MF-1, a brazilian biotype.</title>
        <authorList>
            <person name="Quecine M.C."/>
            <person name="Pachon D.M.R."/>
            <person name="Bonatelli M.L."/>
            <person name="Correr F.H."/>
            <person name="Franceschini L.M."/>
            <person name="Leite T.F."/>
            <person name="Margarido G.R.A."/>
            <person name="Almeida C.A."/>
            <person name="Ferrarezi J.A."/>
            <person name="Labate C.A."/>
        </authorList>
    </citation>
    <scope>NUCLEOTIDE SEQUENCE</scope>
    <source>
        <strain evidence="2">MF-1</strain>
    </source>
</reference>
<proteinExistence type="predicted"/>
<feature type="region of interest" description="Disordered" evidence="1">
    <location>
        <begin position="50"/>
        <end position="69"/>
    </location>
</feature>
<dbReference type="Proteomes" id="UP000765509">
    <property type="component" value="Unassembled WGS sequence"/>
</dbReference>
<evidence type="ECO:0000256" key="1">
    <source>
        <dbReference type="SAM" id="MobiDB-lite"/>
    </source>
</evidence>
<keyword evidence="3" id="KW-1185">Reference proteome</keyword>
<gene>
    <name evidence="2" type="ORF">O181_059578</name>
</gene>
<evidence type="ECO:0000313" key="2">
    <source>
        <dbReference type="EMBL" id="MBW0519863.1"/>
    </source>
</evidence>
<protein>
    <submittedName>
        <fullName evidence="2">Uncharacterized protein</fullName>
    </submittedName>
</protein>
<dbReference type="AlphaFoldDB" id="A0A9Q3HWM7"/>
<accession>A0A9Q3HWM7</accession>
<comment type="caution">
    <text evidence="2">The sequence shown here is derived from an EMBL/GenBank/DDBJ whole genome shotgun (WGS) entry which is preliminary data.</text>
</comment>
<organism evidence="2 3">
    <name type="scientific">Austropuccinia psidii MF-1</name>
    <dbReference type="NCBI Taxonomy" id="1389203"/>
    <lineage>
        <taxon>Eukaryota</taxon>
        <taxon>Fungi</taxon>
        <taxon>Dikarya</taxon>
        <taxon>Basidiomycota</taxon>
        <taxon>Pucciniomycotina</taxon>
        <taxon>Pucciniomycetes</taxon>
        <taxon>Pucciniales</taxon>
        <taxon>Sphaerophragmiaceae</taxon>
        <taxon>Austropuccinia</taxon>
    </lineage>
</organism>
<dbReference type="EMBL" id="AVOT02027696">
    <property type="protein sequence ID" value="MBW0519863.1"/>
    <property type="molecule type" value="Genomic_DNA"/>
</dbReference>
<feature type="compositionally biased region" description="Polar residues" evidence="1">
    <location>
        <begin position="58"/>
        <end position="69"/>
    </location>
</feature>
<sequence length="188" mass="21322">MVIHFNNILYSFNSILPSGPFFNLHIVLKNFVRPWLYNLLLNLTPQNPPPDYNDKPYSPNSNNHLSSAATTSPNLPIDPTLSSNPIAEIYPFFNSNALSPPPFAPNIPAASPAMPYWIKSYILTPPLPPTLDELNIIFGYYFFLFDAEMNQLDAKMHLFCMTPPAYNIFCDAHNIIMASFCSIVLWYT</sequence>